<dbReference type="Proteomes" id="UP001281147">
    <property type="component" value="Unassembled WGS sequence"/>
</dbReference>
<dbReference type="EMBL" id="JAUTXU010000010">
    <property type="protein sequence ID" value="KAK3723125.1"/>
    <property type="molecule type" value="Genomic_DNA"/>
</dbReference>
<keyword evidence="2" id="KW-1185">Reference proteome</keyword>
<proteinExistence type="predicted"/>
<organism evidence="1 2">
    <name type="scientific">Vermiconidia calcicola</name>
    <dbReference type="NCBI Taxonomy" id="1690605"/>
    <lineage>
        <taxon>Eukaryota</taxon>
        <taxon>Fungi</taxon>
        <taxon>Dikarya</taxon>
        <taxon>Ascomycota</taxon>
        <taxon>Pezizomycotina</taxon>
        <taxon>Dothideomycetes</taxon>
        <taxon>Dothideomycetidae</taxon>
        <taxon>Mycosphaerellales</taxon>
        <taxon>Extremaceae</taxon>
        <taxon>Vermiconidia</taxon>
    </lineage>
</organism>
<comment type="caution">
    <text evidence="1">The sequence shown here is derived from an EMBL/GenBank/DDBJ whole genome shotgun (WGS) entry which is preliminary data.</text>
</comment>
<accession>A0ACC3NVM5</accession>
<gene>
    <name evidence="1" type="ORF">LTR37_001848</name>
</gene>
<evidence type="ECO:0000313" key="2">
    <source>
        <dbReference type="Proteomes" id="UP001281147"/>
    </source>
</evidence>
<name>A0ACC3NVM5_9PEZI</name>
<reference evidence="1" key="1">
    <citation type="submission" date="2023-07" db="EMBL/GenBank/DDBJ databases">
        <title>Black Yeasts Isolated from many extreme environments.</title>
        <authorList>
            <person name="Coleine C."/>
            <person name="Stajich J.E."/>
            <person name="Selbmann L."/>
        </authorList>
    </citation>
    <scope>NUCLEOTIDE SEQUENCE</scope>
    <source>
        <strain evidence="1">CCFEE 5714</strain>
    </source>
</reference>
<protein>
    <submittedName>
        <fullName evidence="1">Uncharacterized protein</fullName>
    </submittedName>
</protein>
<sequence length="261" mass="29750">MEYCEHGDLESLIRNHIELGSKKPRDQEGRYLRTAIPSAVLWCVFEALVTVACLLRDGCLPVQAQDPAWRGHIFHRDIKPSNVFMAKPSTQVWGSIPVPKLGDFGLAAETYATNIPDPRMSKGTGTPGFMAPEAVFYEDHRDHRYRYSSASDVYAIGRIMMCLIKLEDDQHVGQPFYDTPTIDQRFAKPTEQLYGRQLLGYVLDCLEPDPSERPPVEKLWTYIQQQIMMTPGLRGLPPKFRGLEEGDVVRYEPDRYAVWAS</sequence>
<evidence type="ECO:0000313" key="1">
    <source>
        <dbReference type="EMBL" id="KAK3723125.1"/>
    </source>
</evidence>